<sequence length="37" mass="3909">MILSLILDTDRCIVAEAGEMCLPLSGTTLPCLSANQD</sequence>
<reference evidence="1" key="1">
    <citation type="journal article" date="2021" name="Proc. Natl. Acad. Sci. U.S.A.">
        <title>A Catalog of Tens of Thousands of Viruses from Human Metagenomes Reveals Hidden Associations with Chronic Diseases.</title>
        <authorList>
            <person name="Tisza M.J."/>
            <person name="Buck C.B."/>
        </authorList>
    </citation>
    <scope>NUCLEOTIDE SEQUENCE</scope>
    <source>
        <strain evidence="1">CtLeG9</strain>
    </source>
</reference>
<proteinExistence type="predicted"/>
<name>A0A8S5RV54_9CAUD</name>
<accession>A0A8S5RV54</accession>
<organism evidence="1">
    <name type="scientific">Siphoviridae sp. ctLeG9</name>
    <dbReference type="NCBI Taxonomy" id="2827848"/>
    <lineage>
        <taxon>Viruses</taxon>
        <taxon>Duplodnaviria</taxon>
        <taxon>Heunggongvirae</taxon>
        <taxon>Uroviricota</taxon>
        <taxon>Caudoviricetes</taxon>
    </lineage>
</organism>
<evidence type="ECO:0000313" key="1">
    <source>
        <dbReference type="EMBL" id="DAF42504.1"/>
    </source>
</evidence>
<dbReference type="EMBL" id="BK032495">
    <property type="protein sequence ID" value="DAF42504.1"/>
    <property type="molecule type" value="Genomic_DNA"/>
</dbReference>
<protein>
    <submittedName>
        <fullName evidence="1">Uncharacterized protein</fullName>
    </submittedName>
</protein>